<protein>
    <submittedName>
        <fullName evidence="3">RICIN domain-containing protein</fullName>
    </submittedName>
</protein>
<accession>A0ABW4TBE0</accession>
<dbReference type="InterPro" id="IPR000772">
    <property type="entry name" value="Ricin_B_lectin"/>
</dbReference>
<dbReference type="Pfam" id="PF14200">
    <property type="entry name" value="RicinB_lectin_2"/>
    <property type="match status" value="1"/>
</dbReference>
<sequence length="140" mass="15319">MSSNQPIPNGIYTIMGPGGQLTHQGPDAPILLLQRDGNPTQKWEVSSESDAYTLRNVVSGLYLGSDRDPNQADMMIRGSKQPFTWQVSQGPDEEPDTYLLASAASSDSFFLAPSLLRIWPPHVAILPSGGYTPEWLFSRA</sequence>
<proteinExistence type="predicted"/>
<reference evidence="4" key="1">
    <citation type="journal article" date="2019" name="Int. J. Syst. Evol. Microbiol.">
        <title>The Global Catalogue of Microorganisms (GCM) 10K type strain sequencing project: providing services to taxonomists for standard genome sequencing and annotation.</title>
        <authorList>
            <consortium name="The Broad Institute Genomics Platform"/>
            <consortium name="The Broad Institute Genome Sequencing Center for Infectious Disease"/>
            <person name="Wu L."/>
            <person name="Ma J."/>
        </authorList>
    </citation>
    <scope>NUCLEOTIDE SEQUENCE [LARGE SCALE GENOMIC DNA]</scope>
    <source>
        <strain evidence="4">ICMP 6774ER</strain>
    </source>
</reference>
<dbReference type="EMBL" id="JBHUFV010000073">
    <property type="protein sequence ID" value="MFD1938737.1"/>
    <property type="molecule type" value="Genomic_DNA"/>
</dbReference>
<evidence type="ECO:0000259" key="2">
    <source>
        <dbReference type="Pfam" id="PF14200"/>
    </source>
</evidence>
<gene>
    <name evidence="3" type="ORF">ACFSKW_45475</name>
</gene>
<feature type="domain" description="Ricin B lectin" evidence="2">
    <location>
        <begin position="40"/>
        <end position="106"/>
    </location>
</feature>
<evidence type="ECO:0000256" key="1">
    <source>
        <dbReference type="SAM" id="MobiDB-lite"/>
    </source>
</evidence>
<feature type="region of interest" description="Disordered" evidence="1">
    <location>
        <begin position="1"/>
        <end position="26"/>
    </location>
</feature>
<dbReference type="Gene3D" id="2.80.10.50">
    <property type="match status" value="1"/>
</dbReference>
<evidence type="ECO:0000313" key="3">
    <source>
        <dbReference type="EMBL" id="MFD1938737.1"/>
    </source>
</evidence>
<organism evidence="3 4">
    <name type="scientific">Nonomuraea mangrovi</name>
    <dbReference type="NCBI Taxonomy" id="2316207"/>
    <lineage>
        <taxon>Bacteria</taxon>
        <taxon>Bacillati</taxon>
        <taxon>Actinomycetota</taxon>
        <taxon>Actinomycetes</taxon>
        <taxon>Streptosporangiales</taxon>
        <taxon>Streptosporangiaceae</taxon>
        <taxon>Nonomuraea</taxon>
    </lineage>
</organism>
<keyword evidence="4" id="KW-1185">Reference proteome</keyword>
<comment type="caution">
    <text evidence="3">The sequence shown here is derived from an EMBL/GenBank/DDBJ whole genome shotgun (WGS) entry which is preliminary data.</text>
</comment>
<dbReference type="RefSeq" id="WP_379580831.1">
    <property type="nucleotide sequence ID" value="NZ_JBHUFV010000073.1"/>
</dbReference>
<evidence type="ECO:0000313" key="4">
    <source>
        <dbReference type="Proteomes" id="UP001597368"/>
    </source>
</evidence>
<name>A0ABW4TBE0_9ACTN</name>
<dbReference type="SUPFAM" id="SSF50370">
    <property type="entry name" value="Ricin B-like lectins"/>
    <property type="match status" value="1"/>
</dbReference>
<dbReference type="InterPro" id="IPR035992">
    <property type="entry name" value="Ricin_B-like_lectins"/>
</dbReference>
<dbReference type="Proteomes" id="UP001597368">
    <property type="component" value="Unassembled WGS sequence"/>
</dbReference>